<dbReference type="InterPro" id="IPR017441">
    <property type="entry name" value="Protein_kinase_ATP_BS"/>
</dbReference>
<comment type="similarity">
    <text evidence="4">Belongs to the protein kinase superfamily.</text>
</comment>
<dbReference type="SUPFAM" id="SSF56112">
    <property type="entry name" value="Protein kinase-like (PK-like)"/>
    <property type="match status" value="1"/>
</dbReference>
<evidence type="ECO:0000256" key="5">
    <source>
        <dbReference type="SAM" id="MobiDB-lite"/>
    </source>
</evidence>
<comment type="caution">
    <text evidence="7">The sequence shown here is derived from an EMBL/GenBank/DDBJ whole genome shotgun (WGS) entry which is preliminary data.</text>
</comment>
<organism evidence="7 8">
    <name type="scientific">Paratrimastix pyriformis</name>
    <dbReference type="NCBI Taxonomy" id="342808"/>
    <lineage>
        <taxon>Eukaryota</taxon>
        <taxon>Metamonada</taxon>
        <taxon>Preaxostyla</taxon>
        <taxon>Paratrimastigidae</taxon>
        <taxon>Paratrimastix</taxon>
    </lineage>
</organism>
<dbReference type="PANTHER" id="PTHR24348">
    <property type="entry name" value="SERINE/THREONINE-PROTEIN KINASE UNC-51-RELATED"/>
    <property type="match status" value="1"/>
</dbReference>
<evidence type="ECO:0000313" key="8">
    <source>
        <dbReference type="Proteomes" id="UP001141327"/>
    </source>
</evidence>
<dbReference type="InterPro" id="IPR045269">
    <property type="entry name" value="Atg1-like"/>
</dbReference>
<proteinExistence type="inferred from homology"/>
<feature type="binding site" evidence="3">
    <location>
        <position position="39"/>
    </location>
    <ligand>
        <name>ATP</name>
        <dbReference type="ChEBI" id="CHEBI:30616"/>
    </ligand>
</feature>
<dbReference type="Pfam" id="PF00069">
    <property type="entry name" value="Pkinase"/>
    <property type="match status" value="1"/>
</dbReference>
<dbReference type="InterPro" id="IPR011009">
    <property type="entry name" value="Kinase-like_dom_sf"/>
</dbReference>
<keyword evidence="4" id="KW-0808">Transferase</keyword>
<reference evidence="7" key="1">
    <citation type="journal article" date="2022" name="bioRxiv">
        <title>Genomics of Preaxostyla Flagellates Illuminates Evolutionary Transitions and the Path Towards Mitochondrial Loss.</title>
        <authorList>
            <person name="Novak L.V.F."/>
            <person name="Treitli S.C."/>
            <person name="Pyrih J."/>
            <person name="Halakuc P."/>
            <person name="Pipaliya S.V."/>
            <person name="Vacek V."/>
            <person name="Brzon O."/>
            <person name="Soukal P."/>
            <person name="Eme L."/>
            <person name="Dacks J.B."/>
            <person name="Karnkowska A."/>
            <person name="Elias M."/>
            <person name="Hampl V."/>
        </authorList>
    </citation>
    <scope>NUCLEOTIDE SEQUENCE</scope>
    <source>
        <strain evidence="7">RCP-MX</strain>
    </source>
</reference>
<feature type="domain" description="Protein kinase" evidence="6">
    <location>
        <begin position="9"/>
        <end position="266"/>
    </location>
</feature>
<gene>
    <name evidence="7" type="ORF">PAPYR_6908</name>
</gene>
<evidence type="ECO:0000259" key="6">
    <source>
        <dbReference type="PROSITE" id="PS50011"/>
    </source>
</evidence>
<keyword evidence="4" id="KW-0418">Kinase</keyword>
<evidence type="ECO:0000256" key="3">
    <source>
        <dbReference type="PROSITE-ProRule" id="PRU10141"/>
    </source>
</evidence>
<sequence length="449" mass="49338">MAQPTLADWVVLDKLGGGTYGDVSKVRCSQLPNQFFAMKMLKEGIDRAAVRREVEAQLNVNSDNIVKVYLLYEPDGQPPRILMELCDNGDLFHMIDQPRLGALDPQIIGLYFRQLCNALDALSQHGMIHRDLKLENLFLDKDFTLKVGDFGMAKCLAPGQTTMTVCGSPQYMAPEIVSGQGYTAKADIWSAGIILAVLIRRAYPYDGRSAMDNPSFRAFLEPASSVWAEVTKDMGDPRCTDLLRGMLAPDPSARLSIQQVLAHPWVQSLPAPPPEAVKATMSQRQRRRDVLLSRPPRHPQLPGNPQPVAERPEKAPKVVYMSAEEPLPLPALPVLPDEACVTTRFDLVDVSVEALKSRLAACLGSFGQPLGVAWKEASLQAVLEVPSSVEVPSSGQQLEVLLRLNVAKESPKVIVLRVDRLQGDGFLYGGPFLDRVGQGVAEWLTPKDD</sequence>
<keyword evidence="2 3" id="KW-0067">ATP-binding</keyword>
<dbReference type="PROSITE" id="PS00107">
    <property type="entry name" value="PROTEIN_KINASE_ATP"/>
    <property type="match status" value="1"/>
</dbReference>
<feature type="region of interest" description="Disordered" evidence="5">
    <location>
        <begin position="272"/>
        <end position="314"/>
    </location>
</feature>
<evidence type="ECO:0000256" key="2">
    <source>
        <dbReference type="ARBA" id="ARBA00022840"/>
    </source>
</evidence>
<evidence type="ECO:0000313" key="7">
    <source>
        <dbReference type="EMBL" id="KAJ4457553.1"/>
    </source>
</evidence>
<dbReference type="InterPro" id="IPR008271">
    <property type="entry name" value="Ser/Thr_kinase_AS"/>
</dbReference>
<keyword evidence="8" id="KW-1185">Reference proteome</keyword>
<protein>
    <submittedName>
        <fullName evidence="7">Nuak2 protein</fullName>
    </submittedName>
</protein>
<keyword evidence="4" id="KW-0723">Serine/threonine-protein kinase</keyword>
<dbReference type="Gene3D" id="1.10.510.10">
    <property type="entry name" value="Transferase(Phosphotransferase) domain 1"/>
    <property type="match status" value="1"/>
</dbReference>
<dbReference type="SMART" id="SM00220">
    <property type="entry name" value="S_TKc"/>
    <property type="match status" value="1"/>
</dbReference>
<dbReference type="PROSITE" id="PS50011">
    <property type="entry name" value="PROTEIN_KINASE_DOM"/>
    <property type="match status" value="1"/>
</dbReference>
<dbReference type="Proteomes" id="UP001141327">
    <property type="component" value="Unassembled WGS sequence"/>
</dbReference>
<evidence type="ECO:0000256" key="4">
    <source>
        <dbReference type="RuleBase" id="RU000304"/>
    </source>
</evidence>
<evidence type="ECO:0000256" key="1">
    <source>
        <dbReference type="ARBA" id="ARBA00022741"/>
    </source>
</evidence>
<dbReference type="InterPro" id="IPR000719">
    <property type="entry name" value="Prot_kinase_dom"/>
</dbReference>
<name>A0ABQ8UFK6_9EUKA</name>
<dbReference type="EMBL" id="JAPMOS010000044">
    <property type="protein sequence ID" value="KAJ4457553.1"/>
    <property type="molecule type" value="Genomic_DNA"/>
</dbReference>
<dbReference type="PROSITE" id="PS00108">
    <property type="entry name" value="PROTEIN_KINASE_ST"/>
    <property type="match status" value="1"/>
</dbReference>
<keyword evidence="1 3" id="KW-0547">Nucleotide-binding</keyword>
<accession>A0ABQ8UFK6</accession>